<evidence type="ECO:0000313" key="16">
    <source>
        <dbReference type="Proteomes" id="UP000051574"/>
    </source>
</evidence>
<accession>A0A0T6BEY3</accession>
<dbReference type="EC" id="2.6.1.1" evidence="13"/>
<dbReference type="InterPro" id="IPR015424">
    <property type="entry name" value="PyrdxlP-dep_Trfase"/>
</dbReference>
<comment type="cofactor">
    <cofactor evidence="1">
        <name>pyridoxal 5'-phosphate</name>
        <dbReference type="ChEBI" id="CHEBI:597326"/>
    </cofactor>
</comment>
<evidence type="ECO:0000256" key="12">
    <source>
        <dbReference type="ARBA" id="ARBA00049350"/>
    </source>
</evidence>
<protein>
    <recommendedName>
        <fullName evidence="13">Aspartate aminotransferase</fullName>
        <ecNumber evidence="13">2.6.1.1</ecNumber>
    </recommendedName>
</protein>
<evidence type="ECO:0000256" key="8">
    <source>
        <dbReference type="ARBA" id="ARBA00022898"/>
    </source>
</evidence>
<evidence type="ECO:0000259" key="14">
    <source>
        <dbReference type="Pfam" id="PF00155"/>
    </source>
</evidence>
<evidence type="ECO:0000313" key="15">
    <source>
        <dbReference type="EMBL" id="KRT85898.1"/>
    </source>
</evidence>
<dbReference type="Gene3D" id="3.90.1150.10">
    <property type="entry name" value="Aspartate Aminotransferase, domain 1"/>
    <property type="match status" value="1"/>
</dbReference>
<comment type="miscellaneous">
    <text evidence="13">In eukaryotes there are cytoplasmic, mitochondrial and chloroplastic isozymes.</text>
</comment>
<keyword evidence="5" id="KW-0963">Cytoplasm</keyword>
<dbReference type="Gene3D" id="3.40.640.10">
    <property type="entry name" value="Type I PLP-dependent aspartate aminotransferase-like (Major domain)"/>
    <property type="match status" value="1"/>
</dbReference>
<dbReference type="Proteomes" id="UP000051574">
    <property type="component" value="Unassembled WGS sequence"/>
</dbReference>
<proteinExistence type="inferred from homology"/>
<dbReference type="FunFam" id="3.40.640.10:FF:000044">
    <property type="entry name" value="Aspartate aminotransferase"/>
    <property type="match status" value="1"/>
</dbReference>
<evidence type="ECO:0000256" key="13">
    <source>
        <dbReference type="RuleBase" id="RU000480"/>
    </source>
</evidence>
<dbReference type="InterPro" id="IPR015421">
    <property type="entry name" value="PyrdxlP-dep_Trfase_major"/>
</dbReference>
<sequence>MSVFSAVKEGAPIEVFALTKAYQDDSYENKVNLSVGAYRTEKGVPWVLPVVWHAEKVLVADETLNKEYLPVLGLEKFSAAATKMLLGDDSQAILENRAFGIQTLSGTGSLRVAAEFLARQLGYRTYYVSVPTWENHNLVFKNGGFLEGKTYRYWDANRRGLDIEGMLDDLRSAPENAVIILHSCAHNPTGCDPTQEQWKLIADVMEDRKLFPILDCAYQGFASGDLDKDAWAVRYFASRGFEFLCCQSFAKNFGLYNERIGNLTCVVKNPDVVKNVKSQLTLIVRGMYSNPPSHGARIVAYVLTDSQLFEEWKGCIRIMASRVIEMRKSLREALEKLGTPGTWEHITSQIGMFSYTGLNEQQSLHMTNNYHIYMLKSGRINMCGLNPNNIDYVAKAIYETVTNIPGPKL</sequence>
<evidence type="ECO:0000256" key="9">
    <source>
        <dbReference type="ARBA" id="ARBA00036027"/>
    </source>
</evidence>
<dbReference type="GO" id="GO:0004069">
    <property type="term" value="F:L-aspartate:2-oxoglutarate aminotransferase activity"/>
    <property type="evidence" value="ECO:0007669"/>
    <property type="project" value="UniProtKB-EC"/>
</dbReference>
<dbReference type="InterPro" id="IPR015422">
    <property type="entry name" value="PyrdxlP-dep_Trfase_small"/>
</dbReference>
<dbReference type="PROSITE" id="PS00105">
    <property type="entry name" value="AA_TRANSFER_CLASS_1"/>
    <property type="match status" value="1"/>
</dbReference>
<dbReference type="Pfam" id="PF00155">
    <property type="entry name" value="Aminotran_1_2"/>
    <property type="match status" value="1"/>
</dbReference>
<dbReference type="GO" id="GO:0120554">
    <property type="term" value="F:2-aminobutanoate transaminase activity"/>
    <property type="evidence" value="ECO:0007669"/>
    <property type="project" value="RHEA"/>
</dbReference>
<dbReference type="AlphaFoldDB" id="A0A0T6BEY3"/>
<feature type="domain" description="Aminotransferase class I/classII large" evidence="14">
    <location>
        <begin position="29"/>
        <end position="397"/>
    </location>
</feature>
<evidence type="ECO:0000256" key="2">
    <source>
        <dbReference type="ARBA" id="ARBA00004496"/>
    </source>
</evidence>
<dbReference type="GO" id="GO:0006532">
    <property type="term" value="P:aspartate biosynthetic process"/>
    <property type="evidence" value="ECO:0007669"/>
    <property type="project" value="TreeGrafter"/>
</dbReference>
<dbReference type="OrthoDB" id="6752799at2759"/>
<comment type="caution">
    <text evidence="15">The sequence shown here is derived from an EMBL/GenBank/DDBJ whole genome shotgun (WGS) entry which is preliminary data.</text>
</comment>
<comment type="similarity">
    <text evidence="3">Belongs to the class-I pyridoxal-phosphate-dependent aminotransferase family.</text>
</comment>
<dbReference type="InterPro" id="IPR004838">
    <property type="entry name" value="NHTrfase_class1_PyrdxlP-BS"/>
</dbReference>
<comment type="catalytic activity">
    <reaction evidence="11">
        <text>3-sulfino-L-alanine + 2-oxoglutarate = 3-sulfinopyruvate + L-glutamate</text>
        <dbReference type="Rhea" id="RHEA:70295"/>
        <dbReference type="ChEBI" id="CHEBI:16810"/>
        <dbReference type="ChEBI" id="CHEBI:29985"/>
        <dbReference type="ChEBI" id="CHEBI:61085"/>
        <dbReference type="ChEBI" id="CHEBI:140699"/>
    </reaction>
    <physiologicalReaction direction="right-to-left" evidence="11">
        <dbReference type="Rhea" id="RHEA:70297"/>
    </physiologicalReaction>
</comment>
<dbReference type="NCBIfam" id="NF006719">
    <property type="entry name" value="PRK09257.1"/>
    <property type="match status" value="1"/>
</dbReference>
<comment type="catalytic activity">
    <reaction evidence="9">
        <text>(2S)-2-aminobutanoate + 2-oxoglutarate = 2-oxobutanoate + L-glutamate</text>
        <dbReference type="Rhea" id="RHEA:70223"/>
        <dbReference type="ChEBI" id="CHEBI:16763"/>
        <dbReference type="ChEBI" id="CHEBI:16810"/>
        <dbReference type="ChEBI" id="CHEBI:29985"/>
        <dbReference type="ChEBI" id="CHEBI:74359"/>
    </reaction>
    <physiologicalReaction direction="right-to-left" evidence="9">
        <dbReference type="Rhea" id="RHEA:70225"/>
    </physiologicalReaction>
</comment>
<comment type="catalytic activity">
    <reaction evidence="12">
        <text>L-cysteine + 2-oxoglutarate = 2-oxo-3-sulfanylpropanoate + L-glutamate</text>
        <dbReference type="Rhea" id="RHEA:17441"/>
        <dbReference type="ChEBI" id="CHEBI:16810"/>
        <dbReference type="ChEBI" id="CHEBI:29985"/>
        <dbReference type="ChEBI" id="CHEBI:35235"/>
        <dbReference type="ChEBI" id="CHEBI:57678"/>
        <dbReference type="EC" id="2.6.1.3"/>
    </reaction>
    <physiologicalReaction direction="left-to-right" evidence="12">
        <dbReference type="Rhea" id="RHEA:17442"/>
    </physiologicalReaction>
</comment>
<comment type="subcellular location">
    <subcellularLocation>
        <location evidence="2">Cytoplasm</location>
    </subcellularLocation>
</comment>
<name>A0A0T6BEY3_9SCAR</name>
<dbReference type="GO" id="GO:0005829">
    <property type="term" value="C:cytosol"/>
    <property type="evidence" value="ECO:0007669"/>
    <property type="project" value="TreeGrafter"/>
</dbReference>
<dbReference type="PRINTS" id="PR00799">
    <property type="entry name" value="TRANSAMINASE"/>
</dbReference>
<evidence type="ECO:0000256" key="7">
    <source>
        <dbReference type="ARBA" id="ARBA00022679"/>
    </source>
</evidence>
<dbReference type="InterPro" id="IPR000796">
    <property type="entry name" value="Asp_trans"/>
</dbReference>
<reference evidence="15 16" key="1">
    <citation type="submission" date="2015-09" db="EMBL/GenBank/DDBJ databases">
        <title>Draft genome of the scarab beetle Oryctes borbonicus.</title>
        <authorList>
            <person name="Meyer J.M."/>
            <person name="Markov G.V."/>
            <person name="Baskaran P."/>
            <person name="Herrmann M."/>
            <person name="Sommer R.J."/>
            <person name="Roedelsperger C."/>
        </authorList>
    </citation>
    <scope>NUCLEOTIDE SEQUENCE [LARGE SCALE GENOMIC DNA]</scope>
    <source>
        <strain evidence="15">OB123</strain>
        <tissue evidence="15">Whole animal</tissue>
    </source>
</reference>
<evidence type="ECO:0000256" key="1">
    <source>
        <dbReference type="ARBA" id="ARBA00001933"/>
    </source>
</evidence>
<dbReference type="InterPro" id="IPR004839">
    <property type="entry name" value="Aminotransferase_I/II_large"/>
</dbReference>
<dbReference type="EMBL" id="LJIG01001042">
    <property type="protein sequence ID" value="KRT85898.1"/>
    <property type="molecule type" value="Genomic_DNA"/>
</dbReference>
<evidence type="ECO:0000256" key="10">
    <source>
        <dbReference type="ARBA" id="ARBA00048507"/>
    </source>
</evidence>
<organism evidence="15 16">
    <name type="scientific">Oryctes borbonicus</name>
    <dbReference type="NCBI Taxonomy" id="1629725"/>
    <lineage>
        <taxon>Eukaryota</taxon>
        <taxon>Metazoa</taxon>
        <taxon>Ecdysozoa</taxon>
        <taxon>Arthropoda</taxon>
        <taxon>Hexapoda</taxon>
        <taxon>Insecta</taxon>
        <taxon>Pterygota</taxon>
        <taxon>Neoptera</taxon>
        <taxon>Endopterygota</taxon>
        <taxon>Coleoptera</taxon>
        <taxon>Polyphaga</taxon>
        <taxon>Scarabaeiformia</taxon>
        <taxon>Scarabaeidae</taxon>
        <taxon>Dynastinae</taxon>
        <taxon>Oryctes</taxon>
    </lineage>
</organism>
<dbReference type="PANTHER" id="PTHR11879:SF55">
    <property type="entry name" value="GLUTAMATE OXALOACETATE TRANSAMINASE 1, ISOFORM B"/>
    <property type="match status" value="1"/>
</dbReference>
<dbReference type="GO" id="GO:0047801">
    <property type="term" value="F:L-cysteine transaminase activity"/>
    <property type="evidence" value="ECO:0007669"/>
    <property type="project" value="UniProtKB-EC"/>
</dbReference>
<comment type="subunit">
    <text evidence="4 13">Homodimer.</text>
</comment>
<dbReference type="PANTHER" id="PTHR11879">
    <property type="entry name" value="ASPARTATE AMINOTRANSFERASE"/>
    <property type="match status" value="1"/>
</dbReference>
<dbReference type="GO" id="GO:0030170">
    <property type="term" value="F:pyridoxal phosphate binding"/>
    <property type="evidence" value="ECO:0007669"/>
    <property type="project" value="InterPro"/>
</dbReference>
<keyword evidence="16" id="KW-1185">Reference proteome</keyword>
<keyword evidence="8" id="KW-0663">Pyridoxal phosphate</keyword>
<evidence type="ECO:0000256" key="5">
    <source>
        <dbReference type="ARBA" id="ARBA00022490"/>
    </source>
</evidence>
<keyword evidence="6 13" id="KW-0032">Aminotransferase</keyword>
<comment type="catalytic activity">
    <reaction evidence="10">
        <text>L-aspartate + 2-oxoglutarate = oxaloacetate + L-glutamate</text>
        <dbReference type="Rhea" id="RHEA:21824"/>
        <dbReference type="ChEBI" id="CHEBI:16452"/>
        <dbReference type="ChEBI" id="CHEBI:16810"/>
        <dbReference type="ChEBI" id="CHEBI:29985"/>
        <dbReference type="ChEBI" id="CHEBI:29991"/>
        <dbReference type="EC" id="2.6.1.1"/>
    </reaction>
    <physiologicalReaction direction="left-to-right" evidence="10">
        <dbReference type="Rhea" id="RHEA:21825"/>
    </physiologicalReaction>
</comment>
<gene>
    <name evidence="15" type="ORF">AMK59_2684</name>
</gene>
<dbReference type="SUPFAM" id="SSF53383">
    <property type="entry name" value="PLP-dependent transferases"/>
    <property type="match status" value="1"/>
</dbReference>
<dbReference type="CDD" id="cd00609">
    <property type="entry name" value="AAT_like"/>
    <property type="match status" value="1"/>
</dbReference>
<evidence type="ECO:0000256" key="4">
    <source>
        <dbReference type="ARBA" id="ARBA00011738"/>
    </source>
</evidence>
<evidence type="ECO:0000256" key="6">
    <source>
        <dbReference type="ARBA" id="ARBA00022576"/>
    </source>
</evidence>
<keyword evidence="7 13" id="KW-0808">Transferase</keyword>
<evidence type="ECO:0000256" key="3">
    <source>
        <dbReference type="ARBA" id="ARBA00007441"/>
    </source>
</evidence>
<evidence type="ECO:0000256" key="11">
    <source>
        <dbReference type="ARBA" id="ARBA00048761"/>
    </source>
</evidence>
<dbReference type="FunFam" id="3.90.1150.10:FF:000001">
    <property type="entry name" value="Aspartate aminotransferase"/>
    <property type="match status" value="1"/>
</dbReference>